<feature type="compositionally biased region" description="Pro residues" evidence="8">
    <location>
        <begin position="310"/>
        <end position="352"/>
    </location>
</feature>
<feature type="region of interest" description="Disordered" evidence="8">
    <location>
        <begin position="298"/>
        <end position="429"/>
    </location>
</feature>
<evidence type="ECO:0000256" key="8">
    <source>
        <dbReference type="SAM" id="MobiDB-lite"/>
    </source>
</evidence>
<protein>
    <recommendedName>
        <fullName evidence="1">non-specific serine/threonine protein kinase</fullName>
        <ecNumber evidence="1">2.7.11.1</ecNumber>
    </recommendedName>
</protein>
<dbReference type="PROSITE" id="PS50011">
    <property type="entry name" value="PROTEIN_KINASE_DOM"/>
    <property type="match status" value="1"/>
</dbReference>
<evidence type="ECO:0000259" key="10">
    <source>
        <dbReference type="PROSITE" id="PS50011"/>
    </source>
</evidence>
<evidence type="ECO:0000256" key="3">
    <source>
        <dbReference type="ARBA" id="ARBA00022679"/>
    </source>
</evidence>
<dbReference type="EMBL" id="AP023355">
    <property type="protein sequence ID" value="BCJ33151.1"/>
    <property type="molecule type" value="Genomic_DNA"/>
</dbReference>
<keyword evidence="3" id="KW-0808">Transferase</keyword>
<keyword evidence="12" id="KW-1185">Reference proteome</keyword>
<evidence type="ECO:0000256" key="5">
    <source>
        <dbReference type="ARBA" id="ARBA00022777"/>
    </source>
</evidence>
<proteinExistence type="predicted"/>
<keyword evidence="9" id="KW-0812">Transmembrane</keyword>
<dbReference type="Proteomes" id="UP000611640">
    <property type="component" value="Chromosome"/>
</dbReference>
<dbReference type="AlphaFoldDB" id="A0A7R7DKI5"/>
<evidence type="ECO:0000313" key="12">
    <source>
        <dbReference type="Proteomes" id="UP000611640"/>
    </source>
</evidence>
<gene>
    <name evidence="11" type="ORF">Athai_06540</name>
</gene>
<name>A0A7R7DKI5_9ACTN</name>
<evidence type="ECO:0000256" key="7">
    <source>
        <dbReference type="PROSITE-ProRule" id="PRU10141"/>
    </source>
</evidence>
<dbReference type="SMART" id="SM00220">
    <property type="entry name" value="S_TKc"/>
    <property type="match status" value="1"/>
</dbReference>
<sequence>MTTPASLGGTPDQPPQAPSDSHGSPGAVIGGRYTLHELIGSGGMGAVWRAWDDLLRRDVAIKEVLLPPGIPADERAALYERTLREARAAASLSHPSVVRMYDVVKDADRPWLVMELLQARSIADMISRNGPLPPRAVAKIGLSVLGALEAAHSAGVLHRDVKPANVLICSDGRCVLTDFGVARIMTDQNAALTTPGMVLGSPQYISPERAMGADFGPPSDLFSLGVTLYTAAQGTPPFDRGDPLSTMHAVVYEDPEPPRNAGPLAPILFGLLVKDPSQRWDVERTRSELRAALAGPLAAGAQPGAGAPMSGPPGPAPVPPGPMSPGPMSPGPMSPGPMPPGQAPPGPMPPGPMSGAPAPGVPNPMSGAPAPGALGPMSGPPVSGGPGPMAGPPAPGGPANPMRATASVPQRYPEPGYPESYEQPHSPSRQLRHLGPWLVGAGAAIVVIILVVVALGAGGVIGSDEPDTNPTTPAAQAGGPTKAVHDPAGFSTVVARDWQQIAKDPQKYAAPGDRNEWIMFQASRTGKNAAAFLRGAGHGLKVGKKYQNYHQIALRTGVKMGGHDAAEIEYTLSSNGQQRHGLWRVAAVDGHLYEVYLSVPQSSFGKDKTVYQQAVKHYRFE</sequence>
<evidence type="ECO:0000256" key="9">
    <source>
        <dbReference type="SAM" id="Phobius"/>
    </source>
</evidence>
<dbReference type="CDD" id="cd14014">
    <property type="entry name" value="STKc_PknB_like"/>
    <property type="match status" value="1"/>
</dbReference>
<dbReference type="PANTHER" id="PTHR43289:SF6">
    <property type="entry name" value="SERINE_THREONINE-PROTEIN KINASE NEKL-3"/>
    <property type="match status" value="1"/>
</dbReference>
<dbReference type="SUPFAM" id="SSF56112">
    <property type="entry name" value="Protein kinase-like (PK-like)"/>
    <property type="match status" value="1"/>
</dbReference>
<keyword evidence="6 7" id="KW-0067">ATP-binding</keyword>
<keyword evidence="5" id="KW-0418">Kinase</keyword>
<evidence type="ECO:0000256" key="4">
    <source>
        <dbReference type="ARBA" id="ARBA00022741"/>
    </source>
</evidence>
<dbReference type="GO" id="GO:0005524">
    <property type="term" value="F:ATP binding"/>
    <property type="evidence" value="ECO:0007669"/>
    <property type="project" value="UniProtKB-UniRule"/>
</dbReference>
<evidence type="ECO:0000256" key="1">
    <source>
        <dbReference type="ARBA" id="ARBA00012513"/>
    </source>
</evidence>
<dbReference type="Gene3D" id="3.30.200.20">
    <property type="entry name" value="Phosphorylase Kinase, domain 1"/>
    <property type="match status" value="1"/>
</dbReference>
<dbReference type="GO" id="GO:0004674">
    <property type="term" value="F:protein serine/threonine kinase activity"/>
    <property type="evidence" value="ECO:0007669"/>
    <property type="project" value="UniProtKB-KW"/>
</dbReference>
<dbReference type="Gene3D" id="1.10.510.10">
    <property type="entry name" value="Transferase(Phosphotransferase) domain 1"/>
    <property type="match status" value="1"/>
</dbReference>
<dbReference type="PROSITE" id="PS00108">
    <property type="entry name" value="PROTEIN_KINASE_ST"/>
    <property type="match status" value="1"/>
</dbReference>
<dbReference type="InterPro" id="IPR008271">
    <property type="entry name" value="Ser/Thr_kinase_AS"/>
</dbReference>
<feature type="binding site" evidence="7">
    <location>
        <position position="62"/>
    </location>
    <ligand>
        <name>ATP</name>
        <dbReference type="ChEBI" id="CHEBI:30616"/>
    </ligand>
</feature>
<keyword evidence="9" id="KW-1133">Transmembrane helix</keyword>
<dbReference type="EC" id="2.7.11.1" evidence="1"/>
<feature type="domain" description="Protein kinase" evidence="10">
    <location>
        <begin position="33"/>
        <end position="293"/>
    </location>
</feature>
<dbReference type="InterPro" id="IPR017441">
    <property type="entry name" value="Protein_kinase_ATP_BS"/>
</dbReference>
<feature type="compositionally biased region" description="Pro residues" evidence="8">
    <location>
        <begin position="389"/>
        <end position="398"/>
    </location>
</feature>
<feature type="region of interest" description="Disordered" evidence="8">
    <location>
        <begin position="463"/>
        <end position="486"/>
    </location>
</feature>
<keyword evidence="2" id="KW-0723">Serine/threonine-protein kinase</keyword>
<evidence type="ECO:0000256" key="2">
    <source>
        <dbReference type="ARBA" id="ARBA00022527"/>
    </source>
</evidence>
<keyword evidence="9" id="KW-0472">Membrane</keyword>
<accession>A0A7R7DKI5</accession>
<evidence type="ECO:0000313" key="11">
    <source>
        <dbReference type="EMBL" id="BCJ33151.1"/>
    </source>
</evidence>
<dbReference type="RefSeq" id="WP_239156688.1">
    <property type="nucleotide sequence ID" value="NZ_AP023355.1"/>
</dbReference>
<dbReference type="PROSITE" id="PS00107">
    <property type="entry name" value="PROTEIN_KINASE_ATP"/>
    <property type="match status" value="1"/>
</dbReference>
<organism evidence="11 12">
    <name type="scientific">Actinocatenispora thailandica</name>
    <dbReference type="NCBI Taxonomy" id="227318"/>
    <lineage>
        <taxon>Bacteria</taxon>
        <taxon>Bacillati</taxon>
        <taxon>Actinomycetota</taxon>
        <taxon>Actinomycetes</taxon>
        <taxon>Micromonosporales</taxon>
        <taxon>Micromonosporaceae</taxon>
        <taxon>Actinocatenispora</taxon>
    </lineage>
</organism>
<dbReference type="PANTHER" id="PTHR43289">
    <property type="entry name" value="MITOGEN-ACTIVATED PROTEIN KINASE KINASE KINASE 20-RELATED"/>
    <property type="match status" value="1"/>
</dbReference>
<dbReference type="InterPro" id="IPR011009">
    <property type="entry name" value="Kinase-like_dom_sf"/>
</dbReference>
<feature type="transmembrane region" description="Helical" evidence="9">
    <location>
        <begin position="437"/>
        <end position="461"/>
    </location>
</feature>
<feature type="region of interest" description="Disordered" evidence="8">
    <location>
        <begin position="1"/>
        <end position="26"/>
    </location>
</feature>
<dbReference type="KEGG" id="atl:Athai_06540"/>
<evidence type="ECO:0000256" key="6">
    <source>
        <dbReference type="ARBA" id="ARBA00022840"/>
    </source>
</evidence>
<keyword evidence="4 7" id="KW-0547">Nucleotide-binding</keyword>
<dbReference type="Pfam" id="PF00069">
    <property type="entry name" value="Pkinase"/>
    <property type="match status" value="1"/>
</dbReference>
<reference evidence="11 12" key="1">
    <citation type="submission" date="2020-08" db="EMBL/GenBank/DDBJ databases">
        <title>Whole genome shotgun sequence of Actinocatenispora thailandica NBRC 105041.</title>
        <authorList>
            <person name="Komaki H."/>
            <person name="Tamura T."/>
        </authorList>
    </citation>
    <scope>NUCLEOTIDE SEQUENCE [LARGE SCALE GENOMIC DNA]</scope>
    <source>
        <strain evidence="11 12">NBRC 105041</strain>
    </source>
</reference>
<feature type="compositionally biased region" description="Low complexity" evidence="8">
    <location>
        <begin position="298"/>
        <end position="309"/>
    </location>
</feature>
<dbReference type="InterPro" id="IPR000719">
    <property type="entry name" value="Prot_kinase_dom"/>
</dbReference>